<dbReference type="Pfam" id="PF00271">
    <property type="entry name" value="Helicase_C"/>
    <property type="match status" value="1"/>
</dbReference>
<dbReference type="PROSITE" id="PS51192">
    <property type="entry name" value="HELICASE_ATP_BIND_1"/>
    <property type="match status" value="1"/>
</dbReference>
<evidence type="ECO:0000256" key="4">
    <source>
        <dbReference type="SAM" id="Coils"/>
    </source>
</evidence>
<dbReference type="InterPro" id="IPR000330">
    <property type="entry name" value="SNF2_N"/>
</dbReference>
<dbReference type="GO" id="GO:0008094">
    <property type="term" value="F:ATP-dependent activity, acting on DNA"/>
    <property type="evidence" value="ECO:0007669"/>
    <property type="project" value="TreeGrafter"/>
</dbReference>
<dbReference type="GO" id="GO:0006281">
    <property type="term" value="P:DNA repair"/>
    <property type="evidence" value="ECO:0007669"/>
    <property type="project" value="TreeGrafter"/>
</dbReference>
<dbReference type="RefSeq" id="XP_022497951.1">
    <property type="nucleotide sequence ID" value="XM_022646012.1"/>
</dbReference>
<dbReference type="Gene3D" id="3.40.50.300">
    <property type="entry name" value="P-loop containing nucleotide triphosphate hydrolases"/>
    <property type="match status" value="1"/>
</dbReference>
<organism evidence="8 9">
    <name type="scientific">Fonsecaea nubica</name>
    <dbReference type="NCBI Taxonomy" id="856822"/>
    <lineage>
        <taxon>Eukaryota</taxon>
        <taxon>Fungi</taxon>
        <taxon>Dikarya</taxon>
        <taxon>Ascomycota</taxon>
        <taxon>Pezizomycotina</taxon>
        <taxon>Eurotiomycetes</taxon>
        <taxon>Chaetothyriomycetidae</taxon>
        <taxon>Chaetothyriales</taxon>
        <taxon>Herpotrichiellaceae</taxon>
        <taxon>Fonsecaea</taxon>
    </lineage>
</organism>
<feature type="domain" description="Helicase C-terminal" evidence="7">
    <location>
        <begin position="558"/>
        <end position="723"/>
    </location>
</feature>
<dbReference type="SUPFAM" id="SSF52540">
    <property type="entry name" value="P-loop containing nucleoside triphosphate hydrolases"/>
    <property type="match status" value="2"/>
</dbReference>
<feature type="coiled-coil region" evidence="4">
    <location>
        <begin position="684"/>
        <end position="711"/>
    </location>
</feature>
<evidence type="ECO:0000256" key="1">
    <source>
        <dbReference type="ARBA" id="ARBA00022741"/>
    </source>
</evidence>
<dbReference type="PANTHER" id="PTHR45626">
    <property type="entry name" value="TRANSCRIPTION TERMINATION FACTOR 2-RELATED"/>
    <property type="match status" value="1"/>
</dbReference>
<dbReference type="AlphaFoldDB" id="A0A178CV45"/>
<dbReference type="InterPro" id="IPR038718">
    <property type="entry name" value="SNF2-like_sf"/>
</dbReference>
<accession>A0A178CV45</accession>
<dbReference type="CDD" id="cd18793">
    <property type="entry name" value="SF2_C_SNF"/>
    <property type="match status" value="1"/>
</dbReference>
<dbReference type="InterPro" id="IPR014001">
    <property type="entry name" value="Helicase_ATP-bd"/>
</dbReference>
<dbReference type="PANTHER" id="PTHR45626:SF11">
    <property type="entry name" value="FAMILY HELICASE, PUTATIVE (AFU_ORTHOLOGUE AFUA_5G06590)-RELATED"/>
    <property type="match status" value="1"/>
</dbReference>
<name>A0A178CV45_9EURO</name>
<evidence type="ECO:0000256" key="2">
    <source>
        <dbReference type="ARBA" id="ARBA00022801"/>
    </source>
</evidence>
<keyword evidence="9" id="KW-1185">Reference proteome</keyword>
<protein>
    <recommendedName>
        <fullName evidence="10">Helicase C-terminal domain-containing protein</fullName>
    </recommendedName>
</protein>
<keyword evidence="4" id="KW-0175">Coiled coil</keyword>
<evidence type="ECO:0000256" key="5">
    <source>
        <dbReference type="SAM" id="MobiDB-lite"/>
    </source>
</evidence>
<dbReference type="Pfam" id="PF00176">
    <property type="entry name" value="SNF2-rel_dom"/>
    <property type="match status" value="1"/>
</dbReference>
<dbReference type="InterPro" id="IPR050628">
    <property type="entry name" value="SNF2_RAD54_helicase_TF"/>
</dbReference>
<dbReference type="InterPro" id="IPR049730">
    <property type="entry name" value="SNF2/RAD54-like_C"/>
</dbReference>
<dbReference type="SMART" id="SM00490">
    <property type="entry name" value="HELICc"/>
    <property type="match status" value="1"/>
</dbReference>
<evidence type="ECO:0000313" key="8">
    <source>
        <dbReference type="EMBL" id="OAL32771.1"/>
    </source>
</evidence>
<sequence length="738" mass="84646">MASESRRLPIQVEAIIQQINDIHVHSNNYIITTDQLEVWTRRYTEDLRPGTYLVGTAQEEEELASHGNTRNIHGAEFAAPPTFGFPDMDVDEEEEDIQDEPMVDLHPAADDTFEDEDILIRGTSDRRLWVNGEVWHVAEYLGKHWVDMIMQMHSIKPLPTPVGMVVKPYDYQLKGAAQMDWCLEGPFKFFFLGDRMGMGKTLTTTLALWMRKDEPGMSLVVAPASVCAQWVRDIHRYFDEEYGLRAYWLTDSRISATWLLSQGYDIIVVTYEFLEASSRSIRTFQSRIEAHVNAVRDGRKRSQLPKRPTSALFSPLHVTIQRPIKRTVFDEAQCISKRSGKRHQAVKLLPTTSIVCLSGTAAHNKWTAFSGYTDYVKGIPWKTHADFMRTFCGTNADENYPGIIETRLLQRFLQEFLVARPLDAFAASRLHGLRCWSFRFQLDQFDVNLVAAFTKKYKEESARAAQGGQDYSGQKRKGNHDSKSRAMVYAAKARAAAAHPLLLAEIPNGNKKMKKMKKPRDTSNNDKTNNKTPVLGKRTITSEDIDQNERALWLELVKRDQFLEQCSARVRAALTTYDWFRQQYPTEKIAICSTSLKLLDIVAEVLRRKYGIDAVRFDGSIPPLKRTFILRKLDTEPPCVPLLITAGSGAYGINIVSVSCIIQMEPWWNINNEEQLVCRAYRINQQSEVKYIRLEAENSEIDQEIMRVQLRKKAINDRLMAPLVHRHDEQPRILDLLL</sequence>
<dbReference type="GO" id="GO:0005524">
    <property type="term" value="F:ATP binding"/>
    <property type="evidence" value="ECO:0007669"/>
    <property type="project" value="UniProtKB-KW"/>
</dbReference>
<evidence type="ECO:0000256" key="3">
    <source>
        <dbReference type="ARBA" id="ARBA00022840"/>
    </source>
</evidence>
<proteinExistence type="predicted"/>
<keyword evidence="1" id="KW-0547">Nucleotide-binding</keyword>
<dbReference type="GO" id="GO:0016787">
    <property type="term" value="F:hydrolase activity"/>
    <property type="evidence" value="ECO:0007669"/>
    <property type="project" value="UniProtKB-KW"/>
</dbReference>
<feature type="region of interest" description="Disordered" evidence="5">
    <location>
        <begin position="512"/>
        <end position="534"/>
    </location>
</feature>
<dbReference type="PROSITE" id="PS51194">
    <property type="entry name" value="HELICASE_CTER"/>
    <property type="match status" value="1"/>
</dbReference>
<evidence type="ECO:0000313" key="9">
    <source>
        <dbReference type="Proteomes" id="UP000185904"/>
    </source>
</evidence>
<keyword evidence="3" id="KW-0067">ATP-binding</keyword>
<keyword evidence="2" id="KW-0378">Hydrolase</keyword>
<evidence type="ECO:0008006" key="10">
    <source>
        <dbReference type="Google" id="ProtNLM"/>
    </source>
</evidence>
<reference evidence="8 9" key="1">
    <citation type="submission" date="2016-03" db="EMBL/GenBank/DDBJ databases">
        <title>The draft genome sequence of Fonsecaea nubica causative agent of cutaneous subcutaneous infection in human host.</title>
        <authorList>
            <person name="Costa F."/>
            <person name="Sybren D.H."/>
            <person name="Raittz R.T."/>
            <person name="Weiss V.A."/>
            <person name="Leao A.C."/>
            <person name="Gomes R."/>
            <person name="De Souza E.M."/>
            <person name="Pedrosa F.O."/>
            <person name="Steffens M.B."/>
            <person name="Bombassaro A."/>
            <person name="Tadra-Sfeir M.Z."/>
            <person name="Moreno L.F."/>
            <person name="Najafzadeh M.J."/>
            <person name="Felipe M.S."/>
            <person name="Teixeira M."/>
            <person name="Sun J."/>
            <person name="Xi L."/>
            <person name="Castro M.A."/>
            <person name="Vicente V.A."/>
        </authorList>
    </citation>
    <scope>NUCLEOTIDE SEQUENCE [LARGE SCALE GENOMIC DNA]</scope>
    <source>
        <strain evidence="8 9">CBS 269.64</strain>
    </source>
</reference>
<feature type="domain" description="Helicase ATP-binding" evidence="6">
    <location>
        <begin position="181"/>
        <end position="379"/>
    </location>
</feature>
<dbReference type="Gene3D" id="3.40.50.10810">
    <property type="entry name" value="Tandem AAA-ATPase domain"/>
    <property type="match status" value="1"/>
</dbReference>
<dbReference type="Proteomes" id="UP000185904">
    <property type="component" value="Unassembled WGS sequence"/>
</dbReference>
<evidence type="ECO:0000259" key="7">
    <source>
        <dbReference type="PROSITE" id="PS51194"/>
    </source>
</evidence>
<dbReference type="OrthoDB" id="4135937at2759"/>
<dbReference type="InterPro" id="IPR027417">
    <property type="entry name" value="P-loop_NTPase"/>
</dbReference>
<dbReference type="GO" id="GO:0005634">
    <property type="term" value="C:nucleus"/>
    <property type="evidence" value="ECO:0007669"/>
    <property type="project" value="TreeGrafter"/>
</dbReference>
<gene>
    <name evidence="8" type="ORF">AYO20_07727</name>
</gene>
<dbReference type="GeneID" id="34591138"/>
<feature type="region of interest" description="Disordered" evidence="5">
    <location>
        <begin position="464"/>
        <end position="483"/>
    </location>
</feature>
<dbReference type="EMBL" id="LVCJ01000056">
    <property type="protein sequence ID" value="OAL32771.1"/>
    <property type="molecule type" value="Genomic_DNA"/>
</dbReference>
<dbReference type="SMART" id="SM00487">
    <property type="entry name" value="DEXDc"/>
    <property type="match status" value="1"/>
</dbReference>
<evidence type="ECO:0000259" key="6">
    <source>
        <dbReference type="PROSITE" id="PS51192"/>
    </source>
</evidence>
<dbReference type="InterPro" id="IPR001650">
    <property type="entry name" value="Helicase_C-like"/>
</dbReference>
<comment type="caution">
    <text evidence="8">The sequence shown here is derived from an EMBL/GenBank/DDBJ whole genome shotgun (WGS) entry which is preliminary data.</text>
</comment>